<feature type="domain" description="HTH LytTR-type" evidence="1">
    <location>
        <begin position="8"/>
        <end position="112"/>
    </location>
</feature>
<dbReference type="OrthoDB" id="955009at2"/>
<dbReference type="Gene3D" id="2.40.50.1020">
    <property type="entry name" value="LytTr DNA-binding domain"/>
    <property type="match status" value="1"/>
</dbReference>
<dbReference type="Proteomes" id="UP000441754">
    <property type="component" value="Unassembled WGS sequence"/>
</dbReference>
<dbReference type="InterPro" id="IPR007492">
    <property type="entry name" value="LytTR_DNA-bd_dom"/>
</dbReference>
<dbReference type="AlphaFoldDB" id="A0A7K0EQ18"/>
<keyword evidence="3" id="KW-1185">Reference proteome</keyword>
<name>A0A7K0EQ18_9BACT</name>
<accession>A0A7K0EQ18</accession>
<reference evidence="2 3" key="1">
    <citation type="journal article" date="2018" name="Antonie Van Leeuwenhoek">
        <title>Larkinella terrae sp. nov., isolated from soil on Jeju Island, South Korea.</title>
        <authorList>
            <person name="Ten L.N."/>
            <person name="Jeon J."/>
            <person name="Park S.J."/>
            <person name="Park S."/>
            <person name="Lee S.Y."/>
            <person name="Kim M.K."/>
            <person name="Jung H.Y."/>
        </authorList>
    </citation>
    <scope>NUCLEOTIDE SEQUENCE [LARGE SCALE GENOMIC DNA]</scope>
    <source>
        <strain evidence="2 3">KCTC 52001</strain>
    </source>
</reference>
<gene>
    <name evidence="2" type="ORF">GJJ30_20340</name>
</gene>
<sequence>MLSINDPNFKNQADLMNIFYLHKESHQTWIVFFDNENNSQQCVSIPDSLNDWERQLPEFWRINESYLINPAIIYRFYPAEMPHFPLPLVELISGRVLAVSRKKTKAILQKWNRVQKSLIS</sequence>
<evidence type="ECO:0000313" key="3">
    <source>
        <dbReference type="Proteomes" id="UP000441754"/>
    </source>
</evidence>
<comment type="caution">
    <text evidence="2">The sequence shown here is derived from an EMBL/GenBank/DDBJ whole genome shotgun (WGS) entry which is preliminary data.</text>
</comment>
<proteinExistence type="predicted"/>
<protein>
    <recommendedName>
        <fullName evidence="1">HTH LytTR-type domain-containing protein</fullName>
    </recommendedName>
</protein>
<dbReference type="Pfam" id="PF04397">
    <property type="entry name" value="LytTR"/>
    <property type="match status" value="1"/>
</dbReference>
<evidence type="ECO:0000313" key="2">
    <source>
        <dbReference type="EMBL" id="MRS63661.1"/>
    </source>
</evidence>
<organism evidence="2 3">
    <name type="scientific">Larkinella terrae</name>
    <dbReference type="NCBI Taxonomy" id="2025311"/>
    <lineage>
        <taxon>Bacteria</taxon>
        <taxon>Pseudomonadati</taxon>
        <taxon>Bacteroidota</taxon>
        <taxon>Cytophagia</taxon>
        <taxon>Cytophagales</taxon>
        <taxon>Spirosomataceae</taxon>
        <taxon>Larkinella</taxon>
    </lineage>
</organism>
<evidence type="ECO:0000259" key="1">
    <source>
        <dbReference type="SMART" id="SM00850"/>
    </source>
</evidence>
<dbReference type="EMBL" id="WJXZ01000012">
    <property type="protein sequence ID" value="MRS63661.1"/>
    <property type="molecule type" value="Genomic_DNA"/>
</dbReference>
<dbReference type="SMART" id="SM00850">
    <property type="entry name" value="LytTR"/>
    <property type="match status" value="1"/>
</dbReference>
<dbReference type="RefSeq" id="WP_154177003.1">
    <property type="nucleotide sequence ID" value="NZ_WJXZ01000012.1"/>
</dbReference>
<dbReference type="GO" id="GO:0003677">
    <property type="term" value="F:DNA binding"/>
    <property type="evidence" value="ECO:0007669"/>
    <property type="project" value="InterPro"/>
</dbReference>